<name>A0A0U3MVE9_9BURK</name>
<dbReference type="STRING" id="76731.RD2015_3879"/>
<gene>
    <name evidence="1" type="ORF">RD2015_3879</name>
</gene>
<keyword evidence="1" id="KW-0808">Transferase</keyword>
<dbReference type="GO" id="GO:0016020">
    <property type="term" value="C:membrane"/>
    <property type="evidence" value="ECO:0007669"/>
    <property type="project" value="TreeGrafter"/>
</dbReference>
<proteinExistence type="predicted"/>
<dbReference type="GO" id="GO:0016747">
    <property type="term" value="F:acyltransferase activity, transferring groups other than amino-acyl groups"/>
    <property type="evidence" value="ECO:0007669"/>
    <property type="project" value="InterPro"/>
</dbReference>
<dbReference type="EMBL" id="CP013729">
    <property type="protein sequence ID" value="ALV08330.1"/>
    <property type="molecule type" value="Genomic_DNA"/>
</dbReference>
<dbReference type="Proteomes" id="UP000060699">
    <property type="component" value="Chromosome"/>
</dbReference>
<dbReference type="OrthoDB" id="9814807at2"/>
<dbReference type="RefSeq" id="WP_058936315.1">
    <property type="nucleotide sequence ID" value="NZ_CP013729.1"/>
</dbReference>
<dbReference type="KEGG" id="rdp:RD2015_3879"/>
<organism evidence="1 2">
    <name type="scientific">Roseateles depolymerans</name>
    <dbReference type="NCBI Taxonomy" id="76731"/>
    <lineage>
        <taxon>Bacteria</taxon>
        <taxon>Pseudomonadati</taxon>
        <taxon>Pseudomonadota</taxon>
        <taxon>Betaproteobacteria</taxon>
        <taxon>Burkholderiales</taxon>
        <taxon>Sphaerotilaceae</taxon>
        <taxon>Roseateles</taxon>
    </lineage>
</organism>
<dbReference type="PANTHER" id="PTHR23028:SF53">
    <property type="entry name" value="ACYL_TRANSF_3 DOMAIN-CONTAINING PROTEIN"/>
    <property type="match status" value="1"/>
</dbReference>
<dbReference type="GO" id="GO:0000271">
    <property type="term" value="P:polysaccharide biosynthetic process"/>
    <property type="evidence" value="ECO:0007669"/>
    <property type="project" value="TreeGrafter"/>
</dbReference>
<dbReference type="PANTHER" id="PTHR23028">
    <property type="entry name" value="ACETYLTRANSFERASE"/>
    <property type="match status" value="1"/>
</dbReference>
<sequence>MSANLTPAAEPPRPISEPSPTAEHYPVLDGVRAISILAVLWTHLMPFTLGGIPLNESLGMFGMALFFILSGYLITGQLLKRPPVSSFLARRLLRVVPAAWIALSVVWWFRPVDLETALSYLFFYANLPPQRLVPPIDHFWSLCVEVQFYMLAALMLWLRVRAIWWLFPALLMTFTGMRISHDITASSVTWFRADDLLAGACLALVMHSRFWPAVRQVLSRPSMVPAFLLLLMAGSFLSHEVYNPLTYLRPYAAAAFVGALMAQPRHRLSIWLGGPVFAYIASISYALYVWHLPLAATWLGSGDLWVKYLKRPLLLLVVFGIAHVSTFQVERRFNELAKRVGAGRGRRLKEV</sequence>
<evidence type="ECO:0000313" key="2">
    <source>
        <dbReference type="Proteomes" id="UP000060699"/>
    </source>
</evidence>
<keyword evidence="1" id="KW-0012">Acyltransferase</keyword>
<evidence type="ECO:0000313" key="1">
    <source>
        <dbReference type="EMBL" id="ALV08330.1"/>
    </source>
</evidence>
<reference evidence="1 2" key="1">
    <citation type="submission" date="2015-12" db="EMBL/GenBank/DDBJ databases">
        <title>Complete genome of Roseateles depolymerans KCTC 42856.</title>
        <authorList>
            <person name="Kim K.M."/>
        </authorList>
    </citation>
    <scope>NUCLEOTIDE SEQUENCE [LARGE SCALE GENOMIC DNA]</scope>
    <source>
        <strain evidence="1 2">KCTC 42856</strain>
    </source>
</reference>
<dbReference type="Pfam" id="PF01757">
    <property type="entry name" value="Acyl_transf_3"/>
    <property type="match status" value="1"/>
</dbReference>
<dbReference type="InterPro" id="IPR050879">
    <property type="entry name" value="Acyltransferase_3"/>
</dbReference>
<keyword evidence="2" id="KW-1185">Reference proteome</keyword>
<accession>A0A0U3MVE9</accession>
<dbReference type="InterPro" id="IPR002656">
    <property type="entry name" value="Acyl_transf_3_dom"/>
</dbReference>
<dbReference type="AlphaFoldDB" id="A0A0U3MVE9"/>
<protein>
    <submittedName>
        <fullName evidence="1">Putative Acyltransferase 3</fullName>
    </submittedName>
</protein>